<evidence type="ECO:0000256" key="1">
    <source>
        <dbReference type="SAM" id="SignalP"/>
    </source>
</evidence>
<reference evidence="3 4" key="1">
    <citation type="journal article" date="2008" name="Nature">
        <title>The genome of the choanoflagellate Monosiga brevicollis and the origin of metazoans.</title>
        <authorList>
            <consortium name="JGI Sequencing"/>
            <person name="King N."/>
            <person name="Westbrook M.J."/>
            <person name="Young S.L."/>
            <person name="Kuo A."/>
            <person name="Abedin M."/>
            <person name="Chapman J."/>
            <person name="Fairclough S."/>
            <person name="Hellsten U."/>
            <person name="Isogai Y."/>
            <person name="Letunic I."/>
            <person name="Marr M."/>
            <person name="Pincus D."/>
            <person name="Putnam N."/>
            <person name="Rokas A."/>
            <person name="Wright K.J."/>
            <person name="Zuzow R."/>
            <person name="Dirks W."/>
            <person name="Good M."/>
            <person name="Goodstein D."/>
            <person name="Lemons D."/>
            <person name="Li W."/>
            <person name="Lyons J.B."/>
            <person name="Morris A."/>
            <person name="Nichols S."/>
            <person name="Richter D.J."/>
            <person name="Salamov A."/>
            <person name="Bork P."/>
            <person name="Lim W.A."/>
            <person name="Manning G."/>
            <person name="Miller W.T."/>
            <person name="McGinnis W."/>
            <person name="Shapiro H."/>
            <person name="Tjian R."/>
            <person name="Grigoriev I.V."/>
            <person name="Rokhsar D."/>
        </authorList>
    </citation>
    <scope>NUCLEOTIDE SEQUENCE [LARGE SCALE GENOMIC DNA]</scope>
    <source>
        <strain evidence="4">MX1 / ATCC 50154</strain>
    </source>
</reference>
<dbReference type="GO" id="GO:0033299">
    <property type="term" value="P:secretion of lysosomal enzymes"/>
    <property type="evidence" value="ECO:0000318"/>
    <property type="project" value="GO_Central"/>
</dbReference>
<accession>A9V9Y5</accession>
<feature type="domain" description="Phosphodiester glycosidase" evidence="2">
    <location>
        <begin position="107"/>
        <end position="295"/>
    </location>
</feature>
<dbReference type="eggNOG" id="ENOG502S3HR">
    <property type="taxonomic scope" value="Eukaryota"/>
</dbReference>
<dbReference type="PANTHER" id="PTHR40446">
    <property type="entry name" value="N-ACETYLGLUCOSAMINE-1-PHOSPHODIESTER ALPHA-N-ACETYLGLUCOSAMINIDASE"/>
    <property type="match status" value="1"/>
</dbReference>
<feature type="signal peptide" evidence="1">
    <location>
        <begin position="1"/>
        <end position="29"/>
    </location>
</feature>
<keyword evidence="4" id="KW-1185">Reference proteome</keyword>
<organism evidence="3 4">
    <name type="scientific">Monosiga brevicollis</name>
    <name type="common">Choanoflagellate</name>
    <dbReference type="NCBI Taxonomy" id="81824"/>
    <lineage>
        <taxon>Eukaryota</taxon>
        <taxon>Choanoflagellata</taxon>
        <taxon>Craspedida</taxon>
        <taxon>Salpingoecidae</taxon>
        <taxon>Monosiga</taxon>
    </lineage>
</organism>
<dbReference type="InParanoid" id="A9V9Y5"/>
<dbReference type="Proteomes" id="UP000001357">
    <property type="component" value="Unassembled WGS sequence"/>
</dbReference>
<dbReference type="Pfam" id="PF09992">
    <property type="entry name" value="NAGPA"/>
    <property type="match status" value="1"/>
</dbReference>
<dbReference type="KEGG" id="mbr:MONBRDRAFT_29045"/>
<evidence type="ECO:0000259" key="2">
    <source>
        <dbReference type="Pfam" id="PF09992"/>
    </source>
</evidence>
<dbReference type="OMA" id="FTPPACE"/>
<sequence length="298" mass="32183">MLLGRLLPRRQAALLAAILGICLIKAVTAGDILVQDGFTSDFDVINVHNDSSFGLTVHHRHGVFANTGRSYNASIAVAPAHLFHIGIGPNGCEHHRTVSEQAKLLTCEYATNAGFFDFTPPACEGNLITDGVSIQHPCPNQVNFGRKLGMTCPDSTQGDRIVIGYMQEADIADLTELITGRGWLIRHGQAYTNQSREFTPTDSFVSEKAPRTALGLTKDGAILSLVVDGIEEELVGPDLHEMASLLLELDVVQAINLDGGGSSTAVYQGHVFNMPHCLDTTEPICERNVTSVVCFWKS</sequence>
<evidence type="ECO:0000313" key="3">
    <source>
        <dbReference type="EMBL" id="EDQ85638.1"/>
    </source>
</evidence>
<dbReference type="EMBL" id="CH991572">
    <property type="protein sequence ID" value="EDQ85638.1"/>
    <property type="molecule type" value="Genomic_DNA"/>
</dbReference>
<dbReference type="AlphaFoldDB" id="A9V9Y5"/>
<proteinExistence type="predicted"/>
<name>A9V9Y5_MONBE</name>
<keyword evidence="1" id="KW-0732">Signal</keyword>
<dbReference type="InterPro" id="IPR018711">
    <property type="entry name" value="NAGPA"/>
</dbReference>
<feature type="chain" id="PRO_5002744846" description="Phosphodiester glycosidase domain-containing protein" evidence="1">
    <location>
        <begin position="30"/>
        <end position="298"/>
    </location>
</feature>
<dbReference type="PANTHER" id="PTHR40446:SF2">
    <property type="entry name" value="N-ACETYLGLUCOSAMINE-1-PHOSPHODIESTER ALPHA-N-ACETYLGLUCOSAMINIDASE"/>
    <property type="match status" value="1"/>
</dbReference>
<dbReference type="GeneID" id="5894892"/>
<protein>
    <recommendedName>
        <fullName evidence="2">Phosphodiester glycosidase domain-containing protein</fullName>
    </recommendedName>
</protein>
<gene>
    <name evidence="3" type="ORF">MONBRDRAFT_29045</name>
</gene>
<evidence type="ECO:0000313" key="4">
    <source>
        <dbReference type="Proteomes" id="UP000001357"/>
    </source>
</evidence>
<dbReference type="RefSeq" id="XP_001749587.1">
    <property type="nucleotide sequence ID" value="XM_001749535.1"/>
</dbReference>
<dbReference type="STRING" id="81824.A9V9Y5"/>